<evidence type="ECO:0000313" key="6">
    <source>
        <dbReference type="Proteomes" id="UP000016638"/>
    </source>
</evidence>
<keyword evidence="2" id="KW-0479">Metal-binding</keyword>
<dbReference type="PATRIC" id="fig|1125712.3.peg.316"/>
<dbReference type="Gene3D" id="1.20.1440.100">
    <property type="entry name" value="SG protein - dephosphorylation function"/>
    <property type="match status" value="1"/>
</dbReference>
<evidence type="ECO:0000256" key="1">
    <source>
        <dbReference type="ARBA" id="ARBA00009184"/>
    </source>
</evidence>
<accession>U2TWJ5</accession>
<comment type="similarity">
    <text evidence="1">Belongs to the HAD-like hydrolase superfamily. SerB family.</text>
</comment>
<dbReference type="PANTHER" id="PTHR43344:SF13">
    <property type="entry name" value="PHOSPHATASE RV3661-RELATED"/>
    <property type="match status" value="1"/>
</dbReference>
<dbReference type="GO" id="GO:0046872">
    <property type="term" value="F:metal ion binding"/>
    <property type="evidence" value="ECO:0007669"/>
    <property type="project" value="UniProtKB-KW"/>
</dbReference>
<dbReference type="SUPFAM" id="SSF56784">
    <property type="entry name" value="HAD-like"/>
    <property type="match status" value="1"/>
</dbReference>
<dbReference type="eggNOG" id="COG0560">
    <property type="taxonomic scope" value="Bacteria"/>
</dbReference>
<evidence type="ECO:0000256" key="3">
    <source>
        <dbReference type="ARBA" id="ARBA00022801"/>
    </source>
</evidence>
<dbReference type="STRING" id="1125712.HMPREF1316_1935"/>
<dbReference type="Pfam" id="PF12710">
    <property type="entry name" value="HAD"/>
    <property type="match status" value="1"/>
</dbReference>
<dbReference type="GO" id="GO:0016787">
    <property type="term" value="F:hydrolase activity"/>
    <property type="evidence" value="ECO:0007669"/>
    <property type="project" value="UniProtKB-KW"/>
</dbReference>
<dbReference type="InterPro" id="IPR036412">
    <property type="entry name" value="HAD-like_sf"/>
</dbReference>
<evidence type="ECO:0000256" key="2">
    <source>
        <dbReference type="ARBA" id="ARBA00022723"/>
    </source>
</evidence>
<reference evidence="5 6" key="1">
    <citation type="submission" date="2013-08" db="EMBL/GenBank/DDBJ databases">
        <authorList>
            <person name="Durkin A.S."/>
            <person name="Haft D.R."/>
            <person name="McCorrison J."/>
            <person name="Torralba M."/>
            <person name="Gillis M."/>
            <person name="Haft D.H."/>
            <person name="Methe B."/>
            <person name="Sutton G."/>
            <person name="Nelson K.E."/>
        </authorList>
    </citation>
    <scope>NUCLEOTIDE SEQUENCE [LARGE SCALE GENOMIC DNA]</scope>
    <source>
        <strain evidence="5 6">F0195</strain>
    </source>
</reference>
<evidence type="ECO:0000313" key="5">
    <source>
        <dbReference type="EMBL" id="ERL10408.1"/>
    </source>
</evidence>
<dbReference type="InterPro" id="IPR006385">
    <property type="entry name" value="HAD_hydro_SerB1"/>
</dbReference>
<dbReference type="Gene3D" id="3.40.50.1000">
    <property type="entry name" value="HAD superfamily/HAD-like"/>
    <property type="match status" value="1"/>
</dbReference>
<name>U2TWJ5_9ACTN</name>
<dbReference type="Proteomes" id="UP000016638">
    <property type="component" value="Unassembled WGS sequence"/>
</dbReference>
<organism evidence="5 6">
    <name type="scientific">Olsenella profusa F0195</name>
    <dbReference type="NCBI Taxonomy" id="1125712"/>
    <lineage>
        <taxon>Bacteria</taxon>
        <taxon>Bacillati</taxon>
        <taxon>Actinomycetota</taxon>
        <taxon>Coriobacteriia</taxon>
        <taxon>Coriobacteriales</taxon>
        <taxon>Atopobiaceae</taxon>
        <taxon>Olsenella</taxon>
    </lineage>
</organism>
<dbReference type="PANTHER" id="PTHR43344">
    <property type="entry name" value="PHOSPHOSERINE PHOSPHATASE"/>
    <property type="match status" value="1"/>
</dbReference>
<gene>
    <name evidence="5" type="ORF">HMPREF1316_1935</name>
</gene>
<keyword evidence="6" id="KW-1185">Reference proteome</keyword>
<keyword evidence="3 5" id="KW-0378">Hydrolase</keyword>
<protein>
    <submittedName>
        <fullName evidence="5">HAD hydrolase, family IB</fullName>
    </submittedName>
</protein>
<dbReference type="AlphaFoldDB" id="U2TWJ5"/>
<evidence type="ECO:0000256" key="4">
    <source>
        <dbReference type="ARBA" id="ARBA00022842"/>
    </source>
</evidence>
<dbReference type="InterPro" id="IPR023214">
    <property type="entry name" value="HAD_sf"/>
</dbReference>
<dbReference type="InterPro" id="IPR050582">
    <property type="entry name" value="HAD-like_SerB"/>
</dbReference>
<sequence length="237" mass="26572">MAVSRATPAAAQAMPAIIQVAVFDYDGTAINGQSGALFARYLFARGLLSPLRALRLGWWGIRYVLHLPCRQGEAREQIFDTLREHSSQEVKEIMCDFHDQVLSRRYRQEALNEVRRRKEEGCVTLLVSATFRDIAEQAARRLGVDGLVATDMERDAQGNYTGNVEGAVVAGPEKTRAVRRWANEHLGPGTWEIAYSYGDHHSDEDLLSVSKQAFAVSPGKALRRKAKQMNWVVLDWS</sequence>
<dbReference type="EMBL" id="AWEZ01000010">
    <property type="protein sequence ID" value="ERL10408.1"/>
    <property type="molecule type" value="Genomic_DNA"/>
</dbReference>
<keyword evidence="4" id="KW-0460">Magnesium</keyword>
<dbReference type="NCBIfam" id="TIGR01490">
    <property type="entry name" value="HAD-SF-IB-hyp1"/>
    <property type="match status" value="1"/>
</dbReference>
<proteinExistence type="inferred from homology"/>
<dbReference type="NCBIfam" id="TIGR01488">
    <property type="entry name" value="HAD-SF-IB"/>
    <property type="match status" value="1"/>
</dbReference>
<comment type="caution">
    <text evidence="5">The sequence shown here is derived from an EMBL/GenBank/DDBJ whole genome shotgun (WGS) entry which is preliminary data.</text>
</comment>